<proteinExistence type="predicted"/>
<protein>
    <submittedName>
        <fullName evidence="3">Uncharacterized protein LOC111743677</fullName>
    </submittedName>
</protein>
<feature type="region of interest" description="Disordered" evidence="1">
    <location>
        <begin position="288"/>
        <end position="307"/>
    </location>
</feature>
<feature type="region of interest" description="Disordered" evidence="1">
    <location>
        <begin position="1"/>
        <end position="35"/>
    </location>
</feature>
<reference evidence="3" key="1">
    <citation type="submission" date="2025-08" db="UniProtKB">
        <authorList>
            <consortium name="RefSeq"/>
        </authorList>
    </citation>
    <scope>IDENTIFICATION</scope>
    <source>
        <tissue evidence="3">Kidney</tissue>
    </source>
</reference>
<sequence length="344" mass="36296">MAGERARKFGKERQLNTSALAKRHPAPPQGWRYPDVTKPAAPALVARRASTLAALDLGSGLLVSRSPRSPEFSPNPVRLLLARSNSVATVRLLCFVKVGARLPTTFGRPPKPPALRLVSRKEKSTETGSLAPAAAPSLLCVAPPRPVRAAPLTGRLPAPASPGRALRPCSPERCWESTSLARTCHPDQGGADPHPQRSLWKAKRQGRGQCRGHDGAGRSSSHTAGACCQGPVQGERSCLWTGDGFTVVSEQGSLRKVHDHVRPGGAEGHCQCPVTCVSSWDRQRPPCGAGLGGEGAGTRSRSMTPGRGAAGTAHVGCDGGLFLRASLNPVVLVQRVGRRLSRRL</sequence>
<keyword evidence="2" id="KW-1185">Reference proteome</keyword>
<evidence type="ECO:0000313" key="3">
    <source>
        <dbReference type="RefSeq" id="XP_023389864.1"/>
    </source>
</evidence>
<accession>A0A6P6CR69</accession>
<gene>
    <name evidence="3" type="primary">LOC111743677</name>
</gene>
<evidence type="ECO:0000256" key="1">
    <source>
        <dbReference type="SAM" id="MobiDB-lite"/>
    </source>
</evidence>
<organism evidence="2 3">
    <name type="scientific">Pteropus vampyrus</name>
    <name type="common">Large flying fox</name>
    <dbReference type="NCBI Taxonomy" id="132908"/>
    <lineage>
        <taxon>Eukaryota</taxon>
        <taxon>Metazoa</taxon>
        <taxon>Chordata</taxon>
        <taxon>Craniata</taxon>
        <taxon>Vertebrata</taxon>
        <taxon>Euteleostomi</taxon>
        <taxon>Mammalia</taxon>
        <taxon>Eutheria</taxon>
        <taxon>Laurasiatheria</taxon>
        <taxon>Chiroptera</taxon>
        <taxon>Yinpterochiroptera</taxon>
        <taxon>Pteropodoidea</taxon>
        <taxon>Pteropodidae</taxon>
        <taxon>Pteropodinae</taxon>
        <taxon>Pteropus</taxon>
    </lineage>
</organism>
<name>A0A6P6CR69_PTEVA</name>
<dbReference type="AlphaFoldDB" id="A0A6P6CR69"/>
<dbReference type="Proteomes" id="UP000515202">
    <property type="component" value="Unplaced"/>
</dbReference>
<feature type="compositionally biased region" description="Basic and acidic residues" evidence="1">
    <location>
        <begin position="1"/>
        <end position="14"/>
    </location>
</feature>
<dbReference type="GeneID" id="111743677"/>
<evidence type="ECO:0000313" key="2">
    <source>
        <dbReference type="Proteomes" id="UP000515202"/>
    </source>
</evidence>
<dbReference type="KEGG" id="pvp:111743677"/>
<dbReference type="RefSeq" id="XP_023389864.1">
    <property type="nucleotide sequence ID" value="XM_023534096.1"/>
</dbReference>